<feature type="transmembrane region" description="Helical" evidence="1">
    <location>
        <begin position="6"/>
        <end position="29"/>
    </location>
</feature>
<dbReference type="AlphaFoldDB" id="A0A444VXL3"/>
<protein>
    <submittedName>
        <fullName evidence="2">Uncharacterized protein</fullName>
    </submittedName>
</protein>
<dbReference type="RefSeq" id="WP_129747550.1">
    <property type="nucleotide sequence ID" value="NZ_JUIV01000009.1"/>
</dbReference>
<keyword evidence="1" id="KW-1133">Transmembrane helix</keyword>
<reference evidence="2 3" key="1">
    <citation type="submission" date="2014-12" db="EMBL/GenBank/DDBJ databases">
        <title>Genome sequence of Flavobacterium anhuiense RCM74.</title>
        <authorList>
            <person name="Kim J.F."/>
            <person name="Song J.Y."/>
            <person name="Kwak M.-J."/>
            <person name="Lee S.-W."/>
        </authorList>
    </citation>
    <scope>NUCLEOTIDE SEQUENCE [LARGE SCALE GENOMIC DNA]</scope>
    <source>
        <strain evidence="2 3">RCM74</strain>
    </source>
</reference>
<evidence type="ECO:0000313" key="2">
    <source>
        <dbReference type="EMBL" id="RYJ38341.1"/>
    </source>
</evidence>
<dbReference type="OrthoDB" id="1494837at2"/>
<comment type="caution">
    <text evidence="2">The sequence shown here is derived from an EMBL/GenBank/DDBJ whole genome shotgun (WGS) entry which is preliminary data.</text>
</comment>
<dbReference type="Proteomes" id="UP000290433">
    <property type="component" value="Unassembled WGS sequence"/>
</dbReference>
<gene>
    <name evidence="2" type="ORF">NU08_2664</name>
</gene>
<evidence type="ECO:0000313" key="3">
    <source>
        <dbReference type="Proteomes" id="UP000290433"/>
    </source>
</evidence>
<name>A0A444VXL3_9FLAO</name>
<accession>A0A444VXL3</accession>
<keyword evidence="1" id="KW-0472">Membrane</keyword>
<evidence type="ECO:0000256" key="1">
    <source>
        <dbReference type="SAM" id="Phobius"/>
    </source>
</evidence>
<dbReference type="EMBL" id="JUIV01000009">
    <property type="protein sequence ID" value="RYJ38341.1"/>
    <property type="molecule type" value="Genomic_DNA"/>
</dbReference>
<organism evidence="2 3">
    <name type="scientific">Flavobacterium anhuiense</name>
    <dbReference type="NCBI Taxonomy" id="459526"/>
    <lineage>
        <taxon>Bacteria</taxon>
        <taxon>Pseudomonadati</taxon>
        <taxon>Bacteroidota</taxon>
        <taxon>Flavobacteriia</taxon>
        <taxon>Flavobacteriales</taxon>
        <taxon>Flavobacteriaceae</taxon>
        <taxon>Flavobacterium</taxon>
    </lineage>
</organism>
<sequence length="263" mass="31216">MTNTQINFIIDIVSGIGTFISSIIALFALKEVIKQRRAMYQPKLYFNEFSLSVKGNPHSEKKSLYHYYLHNLHEPVREDSRKGYSVSAQFFFENIGYGVANNIKYEWTFDYIKAARMLCELNPKFSYDDDKKRKSLMIIFDNKFFNSYDYSDVGKTKKIDFIKPESLQQNFKPTSIPMTITDVHMDYVLLKNKMFSEECDRFNHEKFNNFPIPKLNISYHDIAGKKYVEEYLFNISCYNSFRQMDDKLINTEEDYASLCFYLK</sequence>
<proteinExistence type="predicted"/>
<keyword evidence="1" id="KW-0812">Transmembrane</keyword>